<evidence type="ECO:0000313" key="6">
    <source>
        <dbReference type="EMBL" id="PCH44830.1"/>
    </source>
</evidence>
<keyword evidence="7" id="KW-1185">Reference proteome</keyword>
<dbReference type="SUPFAM" id="SSF51735">
    <property type="entry name" value="NAD(P)-binding Rossmann-fold domains"/>
    <property type="match status" value="1"/>
</dbReference>
<dbReference type="PANTHER" id="PTHR42879:SF2">
    <property type="entry name" value="3-OXOACYL-[ACYL-CARRIER-PROTEIN] REDUCTASE FABG"/>
    <property type="match status" value="1"/>
</dbReference>
<dbReference type="InterPro" id="IPR036291">
    <property type="entry name" value="NAD(P)-bd_dom_sf"/>
</dbReference>
<keyword evidence="3" id="KW-0521">NADP</keyword>
<dbReference type="OMA" id="HRICTMD"/>
<dbReference type="PRINTS" id="PR00081">
    <property type="entry name" value="GDHRDH"/>
</dbReference>
<organism evidence="6 7">
    <name type="scientific">Wolfiporia cocos (strain MD-104)</name>
    <name type="common">Brown rot fungus</name>
    <dbReference type="NCBI Taxonomy" id="742152"/>
    <lineage>
        <taxon>Eukaryota</taxon>
        <taxon>Fungi</taxon>
        <taxon>Dikarya</taxon>
        <taxon>Basidiomycota</taxon>
        <taxon>Agaricomycotina</taxon>
        <taxon>Agaricomycetes</taxon>
        <taxon>Polyporales</taxon>
        <taxon>Phaeolaceae</taxon>
        <taxon>Wolfiporia</taxon>
    </lineage>
</organism>
<dbReference type="InterPro" id="IPR050259">
    <property type="entry name" value="SDR"/>
</dbReference>
<dbReference type="InterPro" id="IPR020904">
    <property type="entry name" value="Sc_DH/Rdtase_CS"/>
</dbReference>
<dbReference type="EMBL" id="KB468168">
    <property type="protein sequence ID" value="PCH44830.1"/>
    <property type="molecule type" value="Genomic_DNA"/>
</dbReference>
<dbReference type="STRING" id="742152.A0A2H3JRP0"/>
<proteinExistence type="inferred from homology"/>
<name>A0A2H3JRP0_WOLCO</name>
<dbReference type="AlphaFoldDB" id="A0A2H3JRP0"/>
<evidence type="ECO:0000256" key="1">
    <source>
        <dbReference type="ARBA" id="ARBA00006484"/>
    </source>
</evidence>
<dbReference type="Gene3D" id="3.40.50.720">
    <property type="entry name" value="NAD(P)-binding Rossmann-like Domain"/>
    <property type="match status" value="1"/>
</dbReference>
<dbReference type="PANTHER" id="PTHR42879">
    <property type="entry name" value="3-OXOACYL-(ACYL-CARRIER-PROTEIN) REDUCTASE"/>
    <property type="match status" value="1"/>
</dbReference>
<evidence type="ECO:0000256" key="3">
    <source>
        <dbReference type="ARBA" id="ARBA00022857"/>
    </source>
</evidence>
<dbReference type="CDD" id="cd05233">
    <property type="entry name" value="SDR_c"/>
    <property type="match status" value="1"/>
</dbReference>
<comment type="similarity">
    <text evidence="1 5">Belongs to the short-chain dehydrogenases/reductases (SDR) family.</text>
</comment>
<dbReference type="FunFam" id="3.40.50.720:FF:000084">
    <property type="entry name" value="Short-chain dehydrogenase reductase"/>
    <property type="match status" value="1"/>
</dbReference>
<evidence type="ECO:0000313" key="7">
    <source>
        <dbReference type="Proteomes" id="UP000218811"/>
    </source>
</evidence>
<dbReference type="InterPro" id="IPR002347">
    <property type="entry name" value="SDR_fam"/>
</dbReference>
<dbReference type="GO" id="GO:0032787">
    <property type="term" value="P:monocarboxylic acid metabolic process"/>
    <property type="evidence" value="ECO:0007669"/>
    <property type="project" value="UniProtKB-ARBA"/>
</dbReference>
<dbReference type="PRINTS" id="PR00080">
    <property type="entry name" value="SDRFAMILY"/>
</dbReference>
<reference evidence="6 7" key="1">
    <citation type="journal article" date="2012" name="Science">
        <title>The Paleozoic origin of enzymatic lignin decomposition reconstructed from 31 fungal genomes.</title>
        <authorList>
            <person name="Floudas D."/>
            <person name="Binder M."/>
            <person name="Riley R."/>
            <person name="Barry K."/>
            <person name="Blanchette R.A."/>
            <person name="Henrissat B."/>
            <person name="Martinez A.T."/>
            <person name="Otillar R."/>
            <person name="Spatafora J.W."/>
            <person name="Yadav J.S."/>
            <person name="Aerts A."/>
            <person name="Benoit I."/>
            <person name="Boyd A."/>
            <person name="Carlson A."/>
            <person name="Copeland A."/>
            <person name="Coutinho P.M."/>
            <person name="de Vries R.P."/>
            <person name="Ferreira P."/>
            <person name="Findley K."/>
            <person name="Foster B."/>
            <person name="Gaskell J."/>
            <person name="Glotzer D."/>
            <person name="Gorecki P."/>
            <person name="Heitman J."/>
            <person name="Hesse C."/>
            <person name="Hori C."/>
            <person name="Igarashi K."/>
            <person name="Jurgens J.A."/>
            <person name="Kallen N."/>
            <person name="Kersten P."/>
            <person name="Kohler A."/>
            <person name="Kuees U."/>
            <person name="Kumar T.K.A."/>
            <person name="Kuo A."/>
            <person name="LaButti K."/>
            <person name="Larrondo L.F."/>
            <person name="Lindquist E."/>
            <person name="Ling A."/>
            <person name="Lombard V."/>
            <person name="Lucas S."/>
            <person name="Lundell T."/>
            <person name="Martin R."/>
            <person name="McLaughlin D.J."/>
            <person name="Morgenstern I."/>
            <person name="Morin E."/>
            <person name="Murat C."/>
            <person name="Nagy L.G."/>
            <person name="Nolan M."/>
            <person name="Ohm R.A."/>
            <person name="Patyshakuliyeva A."/>
            <person name="Rokas A."/>
            <person name="Ruiz-Duenas F.J."/>
            <person name="Sabat G."/>
            <person name="Salamov A."/>
            <person name="Samejima M."/>
            <person name="Schmutz J."/>
            <person name="Slot J.C."/>
            <person name="St John F."/>
            <person name="Stenlid J."/>
            <person name="Sun H."/>
            <person name="Sun S."/>
            <person name="Syed K."/>
            <person name="Tsang A."/>
            <person name="Wiebenga A."/>
            <person name="Young D."/>
            <person name="Pisabarro A."/>
            <person name="Eastwood D.C."/>
            <person name="Martin F."/>
            <person name="Cullen D."/>
            <person name="Grigoriev I.V."/>
            <person name="Hibbett D.S."/>
        </authorList>
    </citation>
    <scope>NUCLEOTIDE SEQUENCE [LARGE SCALE GENOMIC DNA]</scope>
    <source>
        <strain evidence="6 7">MD-104</strain>
    </source>
</reference>
<evidence type="ECO:0000256" key="4">
    <source>
        <dbReference type="ARBA" id="ARBA00048508"/>
    </source>
</evidence>
<dbReference type="GO" id="GO:0004316">
    <property type="term" value="F:3-oxoacyl-[acyl-carrier-protein] reductase (NADPH) activity"/>
    <property type="evidence" value="ECO:0007669"/>
    <property type="project" value="UniProtKB-EC"/>
</dbReference>
<dbReference type="Proteomes" id="UP000218811">
    <property type="component" value="Unassembled WGS sequence"/>
</dbReference>
<evidence type="ECO:0000256" key="5">
    <source>
        <dbReference type="RuleBase" id="RU000363"/>
    </source>
</evidence>
<gene>
    <name evidence="6" type="ORF">WOLCODRAFT_105735</name>
</gene>
<protein>
    <recommendedName>
        <fullName evidence="2">3-oxoacyl-[acyl-carrier-protein] reductase</fullName>
        <ecNumber evidence="2">1.1.1.100</ecNumber>
    </recommendedName>
</protein>
<accession>A0A2H3JRP0</accession>
<dbReference type="PROSITE" id="PS00061">
    <property type="entry name" value="ADH_SHORT"/>
    <property type="match status" value="1"/>
</dbReference>
<sequence>MAQIASSRRVAVITGAAHGIGKSTALRLAGDGFKVAVNDIDRKKNQLQDLVSEIREKGGQAIAVPADVSLEPDVQSMCAQVVDTMGGIDVMVANAATFQGSGRPLHESSTEDFDRIMAINLRGVMLSYKYVAQQMLKQGRGGRIIGASSVAGKQSEANASAYCAAKFGLRGLTHSLALEVFKHGITVNSYAPGFILTEMSCLPDDAHNGGPGSTILKLLNLSPDTPKAWPDVIASLISYLAKPESYYITGQYNCTSAHSAALIQQVGARSNSHN</sequence>
<dbReference type="Pfam" id="PF00106">
    <property type="entry name" value="adh_short"/>
    <property type="match status" value="1"/>
</dbReference>
<dbReference type="EC" id="1.1.1.100" evidence="2"/>
<dbReference type="OrthoDB" id="498125at2759"/>
<comment type="catalytic activity">
    <reaction evidence="4">
        <text>a (3R)-hydroxyacyl-[ACP] + NADP(+) = a 3-oxoacyl-[ACP] + NADPH + H(+)</text>
        <dbReference type="Rhea" id="RHEA:17397"/>
        <dbReference type="Rhea" id="RHEA-COMP:9916"/>
        <dbReference type="Rhea" id="RHEA-COMP:9945"/>
        <dbReference type="ChEBI" id="CHEBI:15378"/>
        <dbReference type="ChEBI" id="CHEBI:57783"/>
        <dbReference type="ChEBI" id="CHEBI:58349"/>
        <dbReference type="ChEBI" id="CHEBI:78776"/>
        <dbReference type="ChEBI" id="CHEBI:78827"/>
        <dbReference type="EC" id="1.1.1.100"/>
    </reaction>
</comment>
<evidence type="ECO:0000256" key="2">
    <source>
        <dbReference type="ARBA" id="ARBA00012948"/>
    </source>
</evidence>